<organism evidence="1 2">
    <name type="scientific">Trifolium medium</name>
    <dbReference type="NCBI Taxonomy" id="97028"/>
    <lineage>
        <taxon>Eukaryota</taxon>
        <taxon>Viridiplantae</taxon>
        <taxon>Streptophyta</taxon>
        <taxon>Embryophyta</taxon>
        <taxon>Tracheophyta</taxon>
        <taxon>Spermatophyta</taxon>
        <taxon>Magnoliopsida</taxon>
        <taxon>eudicotyledons</taxon>
        <taxon>Gunneridae</taxon>
        <taxon>Pentapetalae</taxon>
        <taxon>rosids</taxon>
        <taxon>fabids</taxon>
        <taxon>Fabales</taxon>
        <taxon>Fabaceae</taxon>
        <taxon>Papilionoideae</taxon>
        <taxon>50 kb inversion clade</taxon>
        <taxon>NPAAA clade</taxon>
        <taxon>Hologalegina</taxon>
        <taxon>IRL clade</taxon>
        <taxon>Trifolieae</taxon>
        <taxon>Trifolium</taxon>
    </lineage>
</organism>
<comment type="caution">
    <text evidence="1">The sequence shown here is derived from an EMBL/GenBank/DDBJ whole genome shotgun (WGS) entry which is preliminary data.</text>
</comment>
<accession>A0A392UUU8</accession>
<dbReference type="EMBL" id="LXQA010958686">
    <property type="protein sequence ID" value="MCI78769.1"/>
    <property type="molecule type" value="Genomic_DNA"/>
</dbReference>
<keyword evidence="2" id="KW-1185">Reference proteome</keyword>
<evidence type="ECO:0000313" key="2">
    <source>
        <dbReference type="Proteomes" id="UP000265520"/>
    </source>
</evidence>
<dbReference type="Proteomes" id="UP000265520">
    <property type="component" value="Unassembled WGS sequence"/>
</dbReference>
<proteinExistence type="predicted"/>
<gene>
    <name evidence="1" type="ORF">A2U01_0100040</name>
</gene>
<evidence type="ECO:0000313" key="1">
    <source>
        <dbReference type="EMBL" id="MCI78769.1"/>
    </source>
</evidence>
<feature type="non-terminal residue" evidence="1">
    <location>
        <position position="32"/>
    </location>
</feature>
<protein>
    <submittedName>
        <fullName evidence="1">Uncharacterized protein</fullName>
    </submittedName>
</protein>
<sequence length="32" mass="3646">MTPSRNAKSVERTLKRQTFRLLSPRAWASEGA</sequence>
<dbReference type="AlphaFoldDB" id="A0A392UUU8"/>
<reference evidence="1 2" key="1">
    <citation type="journal article" date="2018" name="Front. Plant Sci.">
        <title>Red Clover (Trifolium pratense) and Zigzag Clover (T. medium) - A Picture of Genomic Similarities and Differences.</title>
        <authorList>
            <person name="Dluhosova J."/>
            <person name="Istvanek J."/>
            <person name="Nedelnik J."/>
            <person name="Repkova J."/>
        </authorList>
    </citation>
    <scope>NUCLEOTIDE SEQUENCE [LARGE SCALE GENOMIC DNA]</scope>
    <source>
        <strain evidence="2">cv. 10/8</strain>
        <tissue evidence="1">Leaf</tissue>
    </source>
</reference>
<name>A0A392UUU8_9FABA</name>